<evidence type="ECO:0000313" key="6">
    <source>
        <dbReference type="Proteomes" id="UP000007431"/>
    </source>
</evidence>
<gene>
    <name evidence="5" type="ORF">SCHCODRAFT_52066</name>
</gene>
<dbReference type="RefSeq" id="XP_003036310.1">
    <property type="nucleotide sequence ID" value="XM_003036264.1"/>
</dbReference>
<dbReference type="InterPro" id="IPR050523">
    <property type="entry name" value="AKR_Detox_Biosynth"/>
</dbReference>
<dbReference type="SUPFAM" id="SSF51430">
    <property type="entry name" value="NAD(P)-linked oxidoreductase"/>
    <property type="match status" value="1"/>
</dbReference>
<accession>D8PU90</accession>
<dbReference type="HOGENOM" id="CLU_023205_2_0_1"/>
<dbReference type="AlphaFoldDB" id="D8PU90"/>
<dbReference type="GO" id="GO:0016491">
    <property type="term" value="F:oxidoreductase activity"/>
    <property type="evidence" value="ECO:0007669"/>
    <property type="project" value="UniProtKB-KW"/>
</dbReference>
<dbReference type="InterPro" id="IPR023210">
    <property type="entry name" value="NADP_OxRdtase_dom"/>
</dbReference>
<dbReference type="OMA" id="TFPAHEV"/>
<dbReference type="Pfam" id="PF00248">
    <property type="entry name" value="Aldo_ket_red"/>
    <property type="match status" value="1"/>
</dbReference>
<dbReference type="Proteomes" id="UP000007431">
    <property type="component" value="Unassembled WGS sequence"/>
</dbReference>
<dbReference type="GO" id="GO:0005829">
    <property type="term" value="C:cytosol"/>
    <property type="evidence" value="ECO:0007669"/>
    <property type="project" value="UniProtKB-ARBA"/>
</dbReference>
<dbReference type="InterPro" id="IPR005399">
    <property type="entry name" value="K_chnl_volt-dep_bsu_KCNAB-rel"/>
</dbReference>
<evidence type="ECO:0000256" key="3">
    <source>
        <dbReference type="ARBA" id="ARBA00023002"/>
    </source>
</evidence>
<dbReference type="InParanoid" id="D8PU90"/>
<name>D8PU90_SCHCM</name>
<dbReference type="GeneID" id="9586912"/>
<feature type="domain" description="NADP-dependent oxidoreductase" evidence="4">
    <location>
        <begin position="28"/>
        <end position="341"/>
    </location>
</feature>
<dbReference type="Gene3D" id="3.20.20.100">
    <property type="entry name" value="NADP-dependent oxidoreductase domain"/>
    <property type="match status" value="1"/>
</dbReference>
<dbReference type="CDD" id="cd19079">
    <property type="entry name" value="AKR_EcYajO-like"/>
    <property type="match status" value="1"/>
</dbReference>
<reference evidence="5 6" key="1">
    <citation type="journal article" date="2010" name="Nat. Biotechnol.">
        <title>Genome sequence of the model mushroom Schizophyllum commune.</title>
        <authorList>
            <person name="Ohm R.A."/>
            <person name="de Jong J.F."/>
            <person name="Lugones L.G."/>
            <person name="Aerts A."/>
            <person name="Kothe E."/>
            <person name="Stajich J.E."/>
            <person name="de Vries R.P."/>
            <person name="Record E."/>
            <person name="Levasseur A."/>
            <person name="Baker S.E."/>
            <person name="Bartholomew K.A."/>
            <person name="Coutinho P.M."/>
            <person name="Erdmann S."/>
            <person name="Fowler T.J."/>
            <person name="Gathman A.C."/>
            <person name="Lombard V."/>
            <person name="Henrissat B."/>
            <person name="Knabe N."/>
            <person name="Kuees U."/>
            <person name="Lilly W.W."/>
            <person name="Lindquist E."/>
            <person name="Lucas S."/>
            <person name="Magnuson J.K."/>
            <person name="Piumi F."/>
            <person name="Raudaskoski M."/>
            <person name="Salamov A."/>
            <person name="Schmutz J."/>
            <person name="Schwarze F.W.M.R."/>
            <person name="vanKuyk P.A."/>
            <person name="Horton J.S."/>
            <person name="Grigoriev I.V."/>
            <person name="Woesten H.A.B."/>
        </authorList>
    </citation>
    <scope>NUCLEOTIDE SEQUENCE [LARGE SCALE GENOMIC DNA]</scope>
    <source>
        <strain evidence="6">H4-8 / FGSC 9210</strain>
    </source>
</reference>
<dbReference type="eggNOG" id="KOG1575">
    <property type="taxonomic scope" value="Eukaryota"/>
</dbReference>
<sequence>MASLAIRRCTHDLTNIVRLGNSGLKVSRIILGCMSYGSPEWQSWVLGEEEGIKHIKAAYDAGINTFDTANAYSNGLSEVVLGKAIKQHNLPRDEIVVMTKVYAEVKRNINESFTPPNVDPDTIGYVNQHGLSRKHIFDSVKHSLERLQLDYIDVLQCHRFDKDTPIEETMEALHDVVKAGWVRYIGMSSCWAYQCYAIQNKLTPFISMQNHYSLIYREEEREMFPTLKQYGVGAIPWSPLARGMLTRPLTEQKTKRGETDRFIGQYSKSQASLEAIVNRVEELAKKKGCSMAQLALAWNMSRPGVTAPIVGTTSLENLNDLIDIGAVDVKLTEEEMKYLEEPYTPQGVIGHM</sequence>
<evidence type="ECO:0000256" key="1">
    <source>
        <dbReference type="ARBA" id="ARBA00006515"/>
    </source>
</evidence>
<proteinExistence type="inferred from homology"/>
<keyword evidence="2" id="KW-0521">NADP</keyword>
<dbReference type="InterPro" id="IPR036812">
    <property type="entry name" value="NAD(P)_OxRdtase_dom_sf"/>
</dbReference>
<evidence type="ECO:0000259" key="4">
    <source>
        <dbReference type="Pfam" id="PF00248"/>
    </source>
</evidence>
<organism evidence="6">
    <name type="scientific">Schizophyllum commune (strain H4-8 / FGSC 9210)</name>
    <name type="common">Split gill fungus</name>
    <dbReference type="NCBI Taxonomy" id="578458"/>
    <lineage>
        <taxon>Eukaryota</taxon>
        <taxon>Fungi</taxon>
        <taxon>Dikarya</taxon>
        <taxon>Basidiomycota</taxon>
        <taxon>Agaricomycotina</taxon>
        <taxon>Agaricomycetes</taxon>
        <taxon>Agaricomycetidae</taxon>
        <taxon>Agaricales</taxon>
        <taxon>Schizophyllaceae</taxon>
        <taxon>Schizophyllum</taxon>
    </lineage>
</organism>
<dbReference type="PANTHER" id="PTHR43364">
    <property type="entry name" value="NADH-SPECIFIC METHYLGLYOXAL REDUCTASE-RELATED"/>
    <property type="match status" value="1"/>
</dbReference>
<evidence type="ECO:0000256" key="2">
    <source>
        <dbReference type="ARBA" id="ARBA00022857"/>
    </source>
</evidence>
<dbReference type="PANTHER" id="PTHR43364:SF4">
    <property type="entry name" value="NAD(P)-LINKED OXIDOREDUCTASE SUPERFAMILY PROTEIN"/>
    <property type="match status" value="1"/>
</dbReference>
<dbReference type="PRINTS" id="PR01577">
    <property type="entry name" value="KCNABCHANNEL"/>
</dbReference>
<keyword evidence="6" id="KW-1185">Reference proteome</keyword>
<dbReference type="OrthoDB" id="48988at2759"/>
<evidence type="ECO:0000313" key="5">
    <source>
        <dbReference type="EMBL" id="EFJ01408.1"/>
    </source>
</evidence>
<keyword evidence="3" id="KW-0560">Oxidoreductase</keyword>
<comment type="similarity">
    <text evidence="1">Belongs to the shaker potassium channel beta subunit family.</text>
</comment>
<dbReference type="FunFam" id="3.20.20.100:FF:000004">
    <property type="entry name" value="Oxidoreductase, aldo/keto reductase"/>
    <property type="match status" value="1"/>
</dbReference>
<dbReference type="FunCoup" id="D8PU90">
    <property type="interactions" value="26"/>
</dbReference>
<dbReference type="KEGG" id="scm:SCHCO_01147329"/>
<dbReference type="EMBL" id="GL377303">
    <property type="protein sequence ID" value="EFJ01408.1"/>
    <property type="molecule type" value="Genomic_DNA"/>
</dbReference>
<protein>
    <recommendedName>
        <fullName evidence="4">NADP-dependent oxidoreductase domain-containing protein</fullName>
    </recommendedName>
</protein>
<dbReference type="VEuPathDB" id="FungiDB:SCHCODRAFT_01147329"/>